<dbReference type="SUPFAM" id="SSF55550">
    <property type="entry name" value="SH2 domain"/>
    <property type="match status" value="1"/>
</dbReference>
<sequence length="216" mass="24721">MKIYHLILISFLLIQCAENNNRKADNESFLAKKSVNDTNTISVSNHIVEKIKNYYLNGEGAKFQFESNDFDSLKELIFKSSDNFTLMRIEIPKKEIISDSIRAILFPDFNNDGLKDVVINVYREGGWGGGNVFDNEIFVFKNEENSFILKSVNNSKKLTDCDTGQFSLVGLKKGKLIGNSFCYTPDDGHCCPSLKYYTVLSEENWKLKHFTSEETY</sequence>
<dbReference type="InterPro" id="IPR036860">
    <property type="entry name" value="SH2_dom_sf"/>
</dbReference>
<evidence type="ECO:0000313" key="1">
    <source>
        <dbReference type="EMBL" id="APU69560.1"/>
    </source>
</evidence>
<evidence type="ECO:0000313" key="2">
    <source>
        <dbReference type="Proteomes" id="UP000186230"/>
    </source>
</evidence>
<dbReference type="AlphaFoldDB" id="A0A1L7I7J4"/>
<dbReference type="EMBL" id="CP016359">
    <property type="protein sequence ID" value="APU69560.1"/>
    <property type="molecule type" value="Genomic_DNA"/>
</dbReference>
<organism evidence="1 2">
    <name type="scientific">Christiangramia flava JLT2011</name>
    <dbReference type="NCBI Taxonomy" id="1229726"/>
    <lineage>
        <taxon>Bacteria</taxon>
        <taxon>Pseudomonadati</taxon>
        <taxon>Bacteroidota</taxon>
        <taxon>Flavobacteriia</taxon>
        <taxon>Flavobacteriales</taxon>
        <taxon>Flavobacteriaceae</taxon>
        <taxon>Christiangramia</taxon>
    </lineage>
</organism>
<gene>
    <name evidence="1" type="ORF">GRFL_2836</name>
</gene>
<name>A0A1L7I7J4_9FLAO</name>
<dbReference type="Proteomes" id="UP000186230">
    <property type="component" value="Chromosome"/>
</dbReference>
<dbReference type="RefSeq" id="WP_083645212.1">
    <property type="nucleotide sequence ID" value="NZ_AMRU01000033.1"/>
</dbReference>
<reference evidence="1 2" key="1">
    <citation type="submission" date="2016-07" db="EMBL/GenBank/DDBJ databases">
        <title>Multi-omics approach to identify versatile polysaccharide utilization systems of a marine flavobacterium Gramella flava.</title>
        <authorList>
            <person name="Tang K."/>
        </authorList>
    </citation>
    <scope>NUCLEOTIDE SEQUENCE [LARGE SCALE GENOMIC DNA]</scope>
    <source>
        <strain evidence="1 2">JLT2011</strain>
    </source>
</reference>
<dbReference type="OrthoDB" id="770120at2"/>
<accession>A0A1L7I7J4</accession>
<proteinExistence type="predicted"/>
<dbReference type="KEGG" id="gfl:GRFL_2836"/>
<keyword evidence="2" id="KW-1185">Reference proteome</keyword>
<protein>
    <submittedName>
        <fullName evidence="1">Uncharacterized protein</fullName>
    </submittedName>
</protein>